<proteinExistence type="predicted"/>
<dbReference type="Proteomes" id="UP001442364">
    <property type="component" value="Unassembled WGS sequence"/>
</dbReference>
<evidence type="ECO:0000313" key="2">
    <source>
        <dbReference type="Proteomes" id="UP001442364"/>
    </source>
</evidence>
<keyword evidence="2" id="KW-1185">Reference proteome</keyword>
<comment type="caution">
    <text evidence="1">The sequence shown here is derived from an EMBL/GenBank/DDBJ whole genome shotgun (WGS) entry which is preliminary data.</text>
</comment>
<reference evidence="1 2" key="1">
    <citation type="submission" date="2024-03" db="EMBL/GenBank/DDBJ databases">
        <title>Human intestinal bacterial collection.</title>
        <authorList>
            <person name="Pauvert C."/>
            <person name="Hitch T.C.A."/>
            <person name="Clavel T."/>
        </authorList>
    </citation>
    <scope>NUCLEOTIDE SEQUENCE [LARGE SCALE GENOMIC DNA]</scope>
    <source>
        <strain evidence="1 2">CLA-AA-H255</strain>
    </source>
</reference>
<dbReference type="RefSeq" id="WP_349153263.1">
    <property type="nucleotide sequence ID" value="NZ_JBBMER010000002.1"/>
</dbReference>
<dbReference type="EMBL" id="JBBMER010000002">
    <property type="protein sequence ID" value="MEQ2378900.1"/>
    <property type="molecule type" value="Genomic_DNA"/>
</dbReference>
<name>A0ABV1BT17_9FIRM</name>
<accession>A0ABV1BT17</accession>
<protein>
    <submittedName>
        <fullName evidence="1">Uncharacterized protein</fullName>
    </submittedName>
</protein>
<organism evidence="1 2">
    <name type="scientific">[Lactobacillus] rogosae</name>
    <dbReference type="NCBI Taxonomy" id="706562"/>
    <lineage>
        <taxon>Bacteria</taxon>
        <taxon>Bacillati</taxon>
        <taxon>Bacillota</taxon>
        <taxon>Clostridia</taxon>
        <taxon>Lachnospirales</taxon>
        <taxon>Lachnospiraceae</taxon>
        <taxon>Lachnospira</taxon>
    </lineage>
</organism>
<sequence length="181" mass="21164">MEAKVILFHSNESDKCKAFINNDVSLITSKNGKDDIWLGDGMYFWDNKGNVDWWNSKQRNRKPNETFSIVRVNVNADNILDLTDYDVYMKLKYAWEKLAEKMQCNQELPLGNKLNMLFSIDSFSQKYDIIKVFGKYNNTPAYGIFSYDYKANKAEPTIGVKCIYNIKNSKCILEKELYKEV</sequence>
<gene>
    <name evidence="1" type="ORF">WMO14_03235</name>
</gene>
<evidence type="ECO:0000313" key="1">
    <source>
        <dbReference type="EMBL" id="MEQ2378900.1"/>
    </source>
</evidence>